<feature type="transmembrane region" description="Helical" evidence="1">
    <location>
        <begin position="12"/>
        <end position="32"/>
    </location>
</feature>
<dbReference type="Proteomes" id="UP001501676">
    <property type="component" value="Unassembled WGS sequence"/>
</dbReference>
<evidence type="ECO:0000313" key="5">
    <source>
        <dbReference type="Proteomes" id="UP001501676"/>
    </source>
</evidence>
<dbReference type="SMART" id="SM00267">
    <property type="entry name" value="GGDEF"/>
    <property type="match status" value="1"/>
</dbReference>
<name>A0ABP6T313_9ACTN</name>
<keyword evidence="1" id="KW-0812">Transmembrane</keyword>
<feature type="transmembrane region" description="Helical" evidence="1">
    <location>
        <begin position="44"/>
        <end position="63"/>
    </location>
</feature>
<organism evidence="4 5">
    <name type="scientific">Cryptosporangium minutisporangium</name>
    <dbReference type="NCBI Taxonomy" id="113569"/>
    <lineage>
        <taxon>Bacteria</taxon>
        <taxon>Bacillati</taxon>
        <taxon>Actinomycetota</taxon>
        <taxon>Actinomycetes</taxon>
        <taxon>Cryptosporangiales</taxon>
        <taxon>Cryptosporangiaceae</taxon>
        <taxon>Cryptosporangium</taxon>
    </lineage>
</organism>
<feature type="domain" description="GGDEF" evidence="3">
    <location>
        <begin position="501"/>
        <end position="636"/>
    </location>
</feature>
<dbReference type="CDD" id="cd00130">
    <property type="entry name" value="PAS"/>
    <property type="match status" value="1"/>
</dbReference>
<dbReference type="InterPro" id="IPR043128">
    <property type="entry name" value="Rev_trsase/Diguanyl_cyclase"/>
</dbReference>
<dbReference type="PROSITE" id="PS50112">
    <property type="entry name" value="PAS"/>
    <property type="match status" value="1"/>
</dbReference>
<keyword evidence="1" id="KW-1133">Transmembrane helix</keyword>
<feature type="transmembrane region" description="Helical" evidence="1">
    <location>
        <begin position="75"/>
        <end position="95"/>
    </location>
</feature>
<gene>
    <name evidence="4" type="ORF">GCM10020369_48750</name>
</gene>
<dbReference type="Gene3D" id="3.30.70.270">
    <property type="match status" value="1"/>
</dbReference>
<protein>
    <recommendedName>
        <fullName evidence="6">Diguanylate cyclase</fullName>
    </recommendedName>
</protein>
<dbReference type="InterPro" id="IPR052155">
    <property type="entry name" value="Biofilm_reg_signaling"/>
</dbReference>
<dbReference type="EMBL" id="BAAAYN010000031">
    <property type="protein sequence ID" value="GAA3391311.1"/>
    <property type="molecule type" value="Genomic_DNA"/>
</dbReference>
<reference evidence="5" key="1">
    <citation type="journal article" date="2019" name="Int. J. Syst. Evol. Microbiol.">
        <title>The Global Catalogue of Microorganisms (GCM) 10K type strain sequencing project: providing services to taxonomists for standard genome sequencing and annotation.</title>
        <authorList>
            <consortium name="The Broad Institute Genomics Platform"/>
            <consortium name="The Broad Institute Genome Sequencing Center for Infectious Disease"/>
            <person name="Wu L."/>
            <person name="Ma J."/>
        </authorList>
    </citation>
    <scope>NUCLEOTIDE SEQUENCE [LARGE SCALE GENOMIC DNA]</scope>
    <source>
        <strain evidence="5">JCM 9458</strain>
    </source>
</reference>
<dbReference type="SUPFAM" id="SSF55073">
    <property type="entry name" value="Nucleotide cyclase"/>
    <property type="match status" value="1"/>
</dbReference>
<dbReference type="PANTHER" id="PTHR44757:SF2">
    <property type="entry name" value="BIOFILM ARCHITECTURE MAINTENANCE PROTEIN MBAA"/>
    <property type="match status" value="1"/>
</dbReference>
<dbReference type="Pfam" id="PF00990">
    <property type="entry name" value="GGDEF"/>
    <property type="match status" value="1"/>
</dbReference>
<comment type="caution">
    <text evidence="4">The sequence shown here is derived from an EMBL/GenBank/DDBJ whole genome shotgun (WGS) entry which is preliminary data.</text>
</comment>
<dbReference type="SUPFAM" id="SSF55785">
    <property type="entry name" value="PYP-like sensor domain (PAS domain)"/>
    <property type="match status" value="1"/>
</dbReference>
<sequence>MHRHALLRAACTDRALLALVGGYLLVAAWLIFGRPAEPGRTTVFWAVQFPGDLLFFLSARYLARYNRGEALAHRFWRLFTLAAAAFMTADVLRTLQGLVGLETTEPGLVQLTCFAFGQTAIVVALVGFPALIGSGAARRRFLLDAAIVFAGAGAIVWFLLTDPRAASASSSGVVSGLVIGAGVMLVGFLAVKLVLSGHSPVSRPAAATMIAAGIVQVGQTAVVPIYAASLSDRASLALQLLPTLLIAAGPRLEVLRLGLDPASRRETRRRPYSLLPYAVVGIVQLLLVAALLIDFELDLRAWGMLVATALTTGLVVVRQLLSVSENARLIEELDHSLLEQRQQKEWFSSLVAHSSDLTLVMDEQNVITYASPAAERVLGLRPDELIGVRLRDHMHPDDMQRLGPGWLELRATPGKAWTIQVRLMTAERGWRWLDSVNTNLLHVPAIRGIVSNCRDVTEARELQDQLRHQADHDVLTQLANRRLFTERLAAAARPDAGPDGDRIALLSIDLDGFKPINDTHGHHVGDAVLVAVAERIRRSVRPTDTAARLGGDEFAVLVPGATLDAAQRLAGRIRSVLADPIAVGSLLLNVGASIGVAVGSASDPEALLRLADAEMYAVKRRDRPPDLTMSGRRRPD</sequence>
<dbReference type="NCBIfam" id="TIGR00254">
    <property type="entry name" value="GGDEF"/>
    <property type="match status" value="1"/>
</dbReference>
<accession>A0ABP6T313</accession>
<dbReference type="PANTHER" id="PTHR44757">
    <property type="entry name" value="DIGUANYLATE CYCLASE DGCP"/>
    <property type="match status" value="1"/>
</dbReference>
<evidence type="ECO:0000313" key="4">
    <source>
        <dbReference type="EMBL" id="GAA3391311.1"/>
    </source>
</evidence>
<dbReference type="InterPro" id="IPR000014">
    <property type="entry name" value="PAS"/>
</dbReference>
<dbReference type="RefSeq" id="WP_345730513.1">
    <property type="nucleotide sequence ID" value="NZ_BAAAYN010000031.1"/>
</dbReference>
<dbReference type="NCBIfam" id="TIGR00229">
    <property type="entry name" value="sensory_box"/>
    <property type="match status" value="1"/>
</dbReference>
<feature type="domain" description="PAS" evidence="2">
    <location>
        <begin position="343"/>
        <end position="402"/>
    </location>
</feature>
<feature type="transmembrane region" description="Helical" evidence="1">
    <location>
        <begin position="172"/>
        <end position="195"/>
    </location>
</feature>
<evidence type="ECO:0008006" key="6">
    <source>
        <dbReference type="Google" id="ProtNLM"/>
    </source>
</evidence>
<evidence type="ECO:0000259" key="2">
    <source>
        <dbReference type="PROSITE" id="PS50112"/>
    </source>
</evidence>
<dbReference type="InterPro" id="IPR035965">
    <property type="entry name" value="PAS-like_dom_sf"/>
</dbReference>
<proteinExistence type="predicted"/>
<dbReference type="InterPro" id="IPR029787">
    <property type="entry name" value="Nucleotide_cyclase"/>
</dbReference>
<dbReference type="Pfam" id="PF08447">
    <property type="entry name" value="PAS_3"/>
    <property type="match status" value="1"/>
</dbReference>
<keyword evidence="1" id="KW-0472">Membrane</keyword>
<feature type="transmembrane region" description="Helical" evidence="1">
    <location>
        <begin position="274"/>
        <end position="293"/>
    </location>
</feature>
<evidence type="ECO:0000259" key="3">
    <source>
        <dbReference type="PROSITE" id="PS50887"/>
    </source>
</evidence>
<feature type="transmembrane region" description="Helical" evidence="1">
    <location>
        <begin position="107"/>
        <end position="132"/>
    </location>
</feature>
<dbReference type="InterPro" id="IPR013655">
    <property type="entry name" value="PAS_fold_3"/>
</dbReference>
<keyword evidence="5" id="KW-1185">Reference proteome</keyword>
<dbReference type="SMART" id="SM00091">
    <property type="entry name" value="PAS"/>
    <property type="match status" value="1"/>
</dbReference>
<evidence type="ECO:0000256" key="1">
    <source>
        <dbReference type="SAM" id="Phobius"/>
    </source>
</evidence>
<dbReference type="CDD" id="cd01949">
    <property type="entry name" value="GGDEF"/>
    <property type="match status" value="1"/>
</dbReference>
<dbReference type="InterPro" id="IPR000160">
    <property type="entry name" value="GGDEF_dom"/>
</dbReference>
<dbReference type="PROSITE" id="PS50887">
    <property type="entry name" value="GGDEF"/>
    <property type="match status" value="1"/>
</dbReference>
<dbReference type="Gene3D" id="3.30.450.20">
    <property type="entry name" value="PAS domain"/>
    <property type="match status" value="1"/>
</dbReference>
<feature type="transmembrane region" description="Helical" evidence="1">
    <location>
        <begin position="141"/>
        <end position="160"/>
    </location>
</feature>